<evidence type="ECO:0000313" key="2">
    <source>
        <dbReference type="Proteomes" id="UP000053758"/>
    </source>
</evidence>
<dbReference type="OrthoDB" id="3268823at2759"/>
<dbReference type="RefSeq" id="XP_014656727.1">
    <property type="nucleotide sequence ID" value="XM_014801241.1"/>
</dbReference>
<sequence>MSPTSSTDTSGTNNTGASTPSSTMYDAVAGTAQRIYPVASNVVGEMTGFAALSESDPAAPSQPTQSAQPTESNESNELPIRNSSASDGANERMARDDHDEEHQRGPSESSRVDQPQHKIGTESGIPTTAGAGTTLSPDQDVAPAADKAKQKRKNAAVGVDYSDQPCPTADARRSQASSSPAEGKTQFVDRQEQLHGSEQGSHRSEQSSRHQDQGQQQQQDQDQAQDQEQEQEQGQAEQGQAEQGQAEQSSAGWKNKLKANTKLAVGKITHNQTKIDDARAMKADATPAAV</sequence>
<protein>
    <submittedName>
        <fullName evidence="1">Uncharacterized protein</fullName>
    </submittedName>
</protein>
<dbReference type="GeneID" id="26304091"/>
<dbReference type="EMBL" id="DF830074">
    <property type="protein sequence ID" value="GAK64940.1"/>
    <property type="molecule type" value="Genomic_DNA"/>
</dbReference>
<name>A0A081CE44_PSEA2</name>
<evidence type="ECO:0000313" key="1">
    <source>
        <dbReference type="EMBL" id="GAK64940.1"/>
    </source>
</evidence>
<accession>A0A081CE44</accession>
<organism evidence="1 2">
    <name type="scientific">Pseudozyma antarctica</name>
    <name type="common">Yeast</name>
    <name type="synonym">Candida antarctica</name>
    <dbReference type="NCBI Taxonomy" id="84753"/>
    <lineage>
        <taxon>Eukaryota</taxon>
        <taxon>Fungi</taxon>
        <taxon>Dikarya</taxon>
        <taxon>Basidiomycota</taxon>
        <taxon>Ustilaginomycotina</taxon>
        <taxon>Ustilaginomycetes</taxon>
        <taxon>Ustilaginales</taxon>
        <taxon>Ustilaginaceae</taxon>
        <taxon>Moesziomyces</taxon>
    </lineage>
</organism>
<dbReference type="AlphaFoldDB" id="A0A081CE44"/>
<reference evidence="2" key="1">
    <citation type="journal article" date="2014" name="Genome Announc.">
        <title>Draft Genome Sequence of the Yeast Pseudozyma antarctica Type Strain JCM10317, a Producer of the Glycolipid Biosurfactants, Mannosylerythritol Lipids.</title>
        <authorList>
            <person name="Saika A."/>
            <person name="Koike H."/>
            <person name="Hori T."/>
            <person name="Fukuoka T."/>
            <person name="Sato S."/>
            <person name="Habe H."/>
            <person name="Kitamoto D."/>
            <person name="Morita T."/>
        </authorList>
    </citation>
    <scope>NUCLEOTIDE SEQUENCE [LARGE SCALE GENOMIC DNA]</scope>
    <source>
        <strain evidence="2">JCM 10317</strain>
    </source>
</reference>
<dbReference type="HOGENOM" id="CLU_1070373_0_0_1"/>
<dbReference type="Proteomes" id="UP000053758">
    <property type="component" value="Unassembled WGS sequence"/>
</dbReference>
<gene>
    <name evidence="1" type="ORF">PAN0_007d3156</name>
</gene>
<keyword evidence="2" id="KW-1185">Reference proteome</keyword>
<proteinExistence type="predicted"/>